<accession>A0AAV0S8V8</accession>
<feature type="region of interest" description="Disordered" evidence="1">
    <location>
        <begin position="73"/>
        <end position="94"/>
    </location>
</feature>
<proteinExistence type="predicted"/>
<feature type="region of interest" description="Disordered" evidence="1">
    <location>
        <begin position="110"/>
        <end position="138"/>
    </location>
</feature>
<name>A0AAV0S8V8_9ROSI</name>
<protein>
    <submittedName>
        <fullName evidence="2">Uncharacterized protein</fullName>
    </submittedName>
</protein>
<keyword evidence="3" id="KW-1185">Reference proteome</keyword>
<evidence type="ECO:0000256" key="1">
    <source>
        <dbReference type="SAM" id="MobiDB-lite"/>
    </source>
</evidence>
<dbReference type="Proteomes" id="UP001154282">
    <property type="component" value="Unassembled WGS sequence"/>
</dbReference>
<dbReference type="EMBL" id="CAMGYJ010000011">
    <property type="protein sequence ID" value="CAI0629255.1"/>
    <property type="molecule type" value="Genomic_DNA"/>
</dbReference>
<sequence>MGGVARPNVALPSLSPGRRQAAMPLSFPKFSGLRLSSHTPPHLLAHATSHESYSPSLAQWLIKLRHAKIRSRHSSFPSPIPSLDRRTSNENDNGGRLLRNRFCVEHSDEVEFENREENKVGDDDGNEQGTTTAAPGSDADSAWLMLKRLCSPTGGMVAERVDEQQSNNRKTICAHNQRQVQVIQHVSIKKKDAFNSSLEIVQDKPLAAVYSLIAAPKQLKREIKRKT</sequence>
<feature type="compositionally biased region" description="Basic and acidic residues" evidence="1">
    <location>
        <begin position="110"/>
        <end position="122"/>
    </location>
</feature>
<gene>
    <name evidence="2" type="ORF">LITE_LOCUS51945</name>
</gene>
<reference evidence="2" key="1">
    <citation type="submission" date="2022-08" db="EMBL/GenBank/DDBJ databases">
        <authorList>
            <person name="Gutierrez-Valencia J."/>
        </authorList>
    </citation>
    <scope>NUCLEOTIDE SEQUENCE</scope>
</reference>
<evidence type="ECO:0000313" key="3">
    <source>
        <dbReference type="Proteomes" id="UP001154282"/>
    </source>
</evidence>
<organism evidence="2 3">
    <name type="scientific">Linum tenue</name>
    <dbReference type="NCBI Taxonomy" id="586396"/>
    <lineage>
        <taxon>Eukaryota</taxon>
        <taxon>Viridiplantae</taxon>
        <taxon>Streptophyta</taxon>
        <taxon>Embryophyta</taxon>
        <taxon>Tracheophyta</taxon>
        <taxon>Spermatophyta</taxon>
        <taxon>Magnoliopsida</taxon>
        <taxon>eudicotyledons</taxon>
        <taxon>Gunneridae</taxon>
        <taxon>Pentapetalae</taxon>
        <taxon>rosids</taxon>
        <taxon>fabids</taxon>
        <taxon>Malpighiales</taxon>
        <taxon>Linaceae</taxon>
        <taxon>Linum</taxon>
    </lineage>
</organism>
<evidence type="ECO:0000313" key="2">
    <source>
        <dbReference type="EMBL" id="CAI0629255.1"/>
    </source>
</evidence>
<dbReference type="AlphaFoldDB" id="A0AAV0S8V8"/>
<comment type="caution">
    <text evidence="2">The sequence shown here is derived from an EMBL/GenBank/DDBJ whole genome shotgun (WGS) entry which is preliminary data.</text>
</comment>